<evidence type="ECO:0000256" key="3">
    <source>
        <dbReference type="ARBA" id="ARBA00022792"/>
    </source>
</evidence>
<dbReference type="SMART" id="SM00244">
    <property type="entry name" value="PHB"/>
    <property type="match status" value="1"/>
</dbReference>
<reference evidence="8" key="1">
    <citation type="submission" date="2021-05" db="EMBL/GenBank/DDBJ databases">
        <title>The genome of the haptophyte Pavlova lutheri (Diacronema luteri, Pavlovales) - a model for lipid biosynthesis in eukaryotic algae.</title>
        <authorList>
            <person name="Hulatt C.J."/>
            <person name="Posewitz M.C."/>
        </authorList>
    </citation>
    <scope>NUCLEOTIDE SEQUENCE</scope>
    <source>
        <strain evidence="8">NIVA-4/92</strain>
    </source>
</reference>
<evidence type="ECO:0000313" key="8">
    <source>
        <dbReference type="EMBL" id="KAG8461839.1"/>
    </source>
</evidence>
<dbReference type="PRINTS" id="PR00679">
    <property type="entry name" value="PROHIBITIN"/>
</dbReference>
<proteinExistence type="inferred from homology"/>
<protein>
    <recommendedName>
        <fullName evidence="7">Band 7 domain-containing protein</fullName>
    </recommendedName>
</protein>
<evidence type="ECO:0000313" key="9">
    <source>
        <dbReference type="Proteomes" id="UP000751190"/>
    </source>
</evidence>
<dbReference type="PANTHER" id="PTHR23222">
    <property type="entry name" value="PROHIBITIN"/>
    <property type="match status" value="1"/>
</dbReference>
<keyword evidence="4" id="KW-0496">Mitochondrion</keyword>
<organism evidence="8 9">
    <name type="scientific">Diacronema lutheri</name>
    <name type="common">Unicellular marine alga</name>
    <name type="synonym">Monochrysis lutheri</name>
    <dbReference type="NCBI Taxonomy" id="2081491"/>
    <lineage>
        <taxon>Eukaryota</taxon>
        <taxon>Haptista</taxon>
        <taxon>Haptophyta</taxon>
        <taxon>Pavlovophyceae</taxon>
        <taxon>Pavlovales</taxon>
        <taxon>Pavlovaceae</taxon>
        <taxon>Diacronema</taxon>
    </lineage>
</organism>
<dbReference type="Gene3D" id="3.30.479.30">
    <property type="entry name" value="Band 7 domain"/>
    <property type="match status" value="1"/>
</dbReference>
<gene>
    <name evidence="8" type="ORF">KFE25_013858</name>
</gene>
<feature type="region of interest" description="Disordered" evidence="6">
    <location>
        <begin position="333"/>
        <end position="352"/>
    </location>
</feature>
<dbReference type="CDD" id="cd03401">
    <property type="entry name" value="SPFH_prohibitin"/>
    <property type="match status" value="1"/>
</dbReference>
<dbReference type="InterPro" id="IPR036013">
    <property type="entry name" value="Band_7/SPFH_dom_sf"/>
</dbReference>
<dbReference type="PANTHER" id="PTHR23222:SF1">
    <property type="entry name" value="PROHIBITIN-2"/>
    <property type="match status" value="1"/>
</dbReference>
<keyword evidence="3" id="KW-0999">Mitochondrion inner membrane</keyword>
<dbReference type="EMBL" id="JAGTXO010000023">
    <property type="protein sequence ID" value="KAG8461839.1"/>
    <property type="molecule type" value="Genomic_DNA"/>
</dbReference>
<accession>A0A8J5XJY2</accession>
<sequence length="352" mass="38155">MEAFQRILARVRPVLAQAGGGGGGPSMPSGGQSALAAAALGSAGALYFGLNNCIFNVEGGQRAVMFNRIGGVNMRKIYAEGTHFIVPWFQRPIVFDVRARPRLIQSTTGSKDLQMVNLTLRVLSRPDREKLPHIVTTLGTDYDERVLPSVVHEVLKSVVARFNAAQLITQRELVSRLIRDRLTARSADFFIVIEDVSITHLDFGKEYRQAVEAKQVAQQEAQRAHFIVERAVQEKRSIVIRAEGEARSAELIGAAVGSNPSFIQLRKIEAAREIAATVAKSANKIYLSADSLLLNVNEKGDYDLRSAPPAQGDALPGLGNTDDALDAVRKEALADEGQPFVPDGEPLPLPAA</sequence>
<dbReference type="GO" id="GO:0007005">
    <property type="term" value="P:mitochondrion organization"/>
    <property type="evidence" value="ECO:0007669"/>
    <property type="project" value="TreeGrafter"/>
</dbReference>
<keyword evidence="9" id="KW-1185">Reference proteome</keyword>
<dbReference type="Proteomes" id="UP000751190">
    <property type="component" value="Unassembled WGS sequence"/>
</dbReference>
<dbReference type="SUPFAM" id="SSF117892">
    <property type="entry name" value="Band 7/SPFH domain"/>
    <property type="match status" value="1"/>
</dbReference>
<dbReference type="FunFam" id="3.30.479.30:FF:000001">
    <property type="entry name" value="Prohibitin 2"/>
    <property type="match status" value="1"/>
</dbReference>
<evidence type="ECO:0000256" key="1">
    <source>
        <dbReference type="ARBA" id="ARBA00004273"/>
    </source>
</evidence>
<comment type="caution">
    <text evidence="8">The sequence shown here is derived from an EMBL/GenBank/DDBJ whole genome shotgun (WGS) entry which is preliminary data.</text>
</comment>
<feature type="domain" description="Band 7" evidence="7">
    <location>
        <begin position="53"/>
        <end position="215"/>
    </location>
</feature>
<dbReference type="InterPro" id="IPR001107">
    <property type="entry name" value="Band_7"/>
</dbReference>
<keyword evidence="5" id="KW-0472">Membrane</keyword>
<comment type="similarity">
    <text evidence="2">Belongs to the prohibitin family.</text>
</comment>
<dbReference type="AlphaFoldDB" id="A0A8J5XJY2"/>
<evidence type="ECO:0000259" key="7">
    <source>
        <dbReference type="SMART" id="SM00244"/>
    </source>
</evidence>
<dbReference type="OMA" id="NEGTHFQ"/>
<evidence type="ECO:0000256" key="4">
    <source>
        <dbReference type="ARBA" id="ARBA00023128"/>
    </source>
</evidence>
<dbReference type="Pfam" id="PF01145">
    <property type="entry name" value="Band_7"/>
    <property type="match status" value="1"/>
</dbReference>
<dbReference type="InterPro" id="IPR000163">
    <property type="entry name" value="Prohibitin"/>
</dbReference>
<comment type="subcellular location">
    <subcellularLocation>
        <location evidence="1">Mitochondrion inner membrane</location>
    </subcellularLocation>
</comment>
<dbReference type="OrthoDB" id="275637at2759"/>
<name>A0A8J5XJY2_DIALT</name>
<dbReference type="GO" id="GO:0005743">
    <property type="term" value="C:mitochondrial inner membrane"/>
    <property type="evidence" value="ECO:0007669"/>
    <property type="project" value="UniProtKB-SubCell"/>
</dbReference>
<evidence type="ECO:0000256" key="6">
    <source>
        <dbReference type="SAM" id="MobiDB-lite"/>
    </source>
</evidence>
<evidence type="ECO:0000256" key="2">
    <source>
        <dbReference type="ARBA" id="ARBA00009658"/>
    </source>
</evidence>
<evidence type="ECO:0000256" key="5">
    <source>
        <dbReference type="ARBA" id="ARBA00023136"/>
    </source>
</evidence>